<sequence length="75" mass="7976">MPLFFWGLPPSAALPLRRSQVCSALQRFQRFGLPPAAARLQASRPVASLLCGSLRSPVGPKSRALGPLPTILGPQ</sequence>
<name>H6L4R4_SAPGL</name>
<proteinExistence type="predicted"/>
<dbReference type="AlphaFoldDB" id="H6L4R4"/>
<evidence type="ECO:0000313" key="2">
    <source>
        <dbReference type="Proteomes" id="UP000007519"/>
    </source>
</evidence>
<evidence type="ECO:0000313" key="1">
    <source>
        <dbReference type="EMBL" id="AFC25089.1"/>
    </source>
</evidence>
<dbReference type="HOGENOM" id="CLU_2668948_0_0_10"/>
<protein>
    <submittedName>
        <fullName evidence="1">Uncharacterized protein</fullName>
    </submittedName>
</protein>
<dbReference type="EMBL" id="CP002831">
    <property type="protein sequence ID" value="AFC25089.1"/>
    <property type="molecule type" value="Genomic_DNA"/>
</dbReference>
<gene>
    <name evidence="1" type="ordered locus">SGRA_2360</name>
</gene>
<organism evidence="1 2">
    <name type="scientific">Saprospira grandis (strain Lewin)</name>
    <dbReference type="NCBI Taxonomy" id="984262"/>
    <lineage>
        <taxon>Bacteria</taxon>
        <taxon>Pseudomonadati</taxon>
        <taxon>Bacteroidota</taxon>
        <taxon>Saprospiria</taxon>
        <taxon>Saprospirales</taxon>
        <taxon>Saprospiraceae</taxon>
        <taxon>Saprospira</taxon>
    </lineage>
</organism>
<keyword evidence="2" id="KW-1185">Reference proteome</keyword>
<reference evidence="1 2" key="1">
    <citation type="journal article" date="2012" name="Stand. Genomic Sci.">
        <title>Complete genome sequencing and analysis of Saprospira grandis str. Lewin, a predatory marine bacterium.</title>
        <authorList>
            <person name="Saw J.H."/>
            <person name="Yuryev A."/>
            <person name="Kanbe M."/>
            <person name="Hou S."/>
            <person name="Young A.G."/>
            <person name="Aizawa S."/>
            <person name="Alam M."/>
        </authorList>
    </citation>
    <scope>NUCLEOTIDE SEQUENCE [LARGE SCALE GENOMIC DNA]</scope>
    <source>
        <strain evidence="1 2">Lewin</strain>
    </source>
</reference>
<accession>H6L4R4</accession>
<dbReference type="Proteomes" id="UP000007519">
    <property type="component" value="Chromosome"/>
</dbReference>
<dbReference type="KEGG" id="sgn:SGRA_2360"/>
<dbReference type="STRING" id="984262.SGRA_2360"/>